<dbReference type="InterPro" id="IPR002864">
    <property type="entry name" value="Acyl-ACP_thioesterase_NHD"/>
</dbReference>
<dbReference type="GO" id="GO:0009507">
    <property type="term" value="C:chloroplast"/>
    <property type="evidence" value="ECO:0007669"/>
    <property type="project" value="UniProtKB-SubCell"/>
</dbReference>
<dbReference type="OrthoDB" id="618395at2759"/>
<comment type="function">
    <text evidence="11">Plays an essential role in chain termination during de novo fatty acid synthesis.</text>
</comment>
<dbReference type="SUPFAM" id="SSF54637">
    <property type="entry name" value="Thioesterase/thiol ester dehydrase-isomerase"/>
    <property type="match status" value="2"/>
</dbReference>
<proteinExistence type="inferred from homology"/>
<dbReference type="Gene3D" id="3.10.129.10">
    <property type="entry name" value="Hotdog Thioesterase"/>
    <property type="match status" value="1"/>
</dbReference>
<keyword evidence="6 11" id="KW-0378">Hydrolase</keyword>
<protein>
    <recommendedName>
        <fullName evidence="11">Acyl-[acyl-carrier-protein] hydrolase</fullName>
        <ecNumber evidence="11">3.1.2.-</ecNumber>
    </recommendedName>
</protein>
<feature type="domain" description="Acyl-ACP thioesterase-like C-terminal" evidence="13">
    <location>
        <begin position="255"/>
        <end position="328"/>
    </location>
</feature>
<dbReference type="CDD" id="cd00586">
    <property type="entry name" value="4HBT"/>
    <property type="match status" value="1"/>
</dbReference>
<keyword evidence="9 11" id="KW-0443">Lipid metabolism</keyword>
<dbReference type="EC" id="3.1.2.-" evidence="11"/>
<evidence type="ECO:0000259" key="13">
    <source>
        <dbReference type="Pfam" id="PF20791"/>
    </source>
</evidence>
<comment type="subcellular location">
    <subcellularLocation>
        <location evidence="1 11">Plastid</location>
        <location evidence="1 11">Chloroplast</location>
    </subcellularLocation>
</comment>
<dbReference type="GO" id="GO:0000036">
    <property type="term" value="F:acyl carrier activity"/>
    <property type="evidence" value="ECO:0007669"/>
    <property type="project" value="TreeGrafter"/>
</dbReference>
<evidence type="ECO:0000256" key="5">
    <source>
        <dbReference type="ARBA" id="ARBA00022640"/>
    </source>
</evidence>
<dbReference type="InterPro" id="IPR049427">
    <property type="entry name" value="Acyl-ACP_TE_C"/>
</dbReference>
<keyword evidence="3 11" id="KW-0444">Lipid biosynthesis</keyword>
<evidence type="ECO:0000256" key="7">
    <source>
        <dbReference type="ARBA" id="ARBA00022832"/>
    </source>
</evidence>
<keyword evidence="8" id="KW-0809">Transit peptide</keyword>
<evidence type="ECO:0000256" key="1">
    <source>
        <dbReference type="ARBA" id="ARBA00004229"/>
    </source>
</evidence>
<dbReference type="GeneID" id="111020082"/>
<evidence type="ECO:0000256" key="4">
    <source>
        <dbReference type="ARBA" id="ARBA00022528"/>
    </source>
</evidence>
<keyword evidence="7 11" id="KW-0276">Fatty acid metabolism</keyword>
<dbReference type="FunFam" id="3.10.129.10:FF:000151">
    <property type="entry name" value="Acyl-[acyl-carrier-protein] hydrolase"/>
    <property type="match status" value="1"/>
</dbReference>
<sequence length="402" mass="45369">MASFSCPAPYFVVRCSTAKEGSDSSHKQRYIKLNGVNIGSVSEADFLTQSARASRTLLASVAANGCVIEEDVRLKIPTKKQLVDPHRQGLIIEGGVGYRQTVVIRSYEVGPDKTATLESVMNLLQETALNHVWMSGLLSNGFGATHGMMKNNLIWVVSRMNVEVDHYPIWGEIVEIDTWVGASGKNGMRRDWLIRSQATGHVYARGTSTWVMMNQETRRLSKIPEEVRAEISPWFIEKQAIKEDVPEKISKLDDKAKYMNSHLKPKRSDLDMNHHVNNVKYLRWMLETIPDHVLESHQLSSIVLEYRRECGSSDIVQSLCEPEEDGILRDVDKIEDNEISLLNGFSLASEIFKAGGLLGSFDKGILRYTHLLQIEGEAKNEEIVRGRTTWKKKLTNIPFPTQ</sequence>
<accession>A0A6J1DFY4</accession>
<keyword evidence="10 11" id="KW-0275">Fatty acid biosynthesis</keyword>
<dbReference type="RefSeq" id="XP_022152342.1">
    <property type="nucleotide sequence ID" value="XM_022296650.1"/>
</dbReference>
<evidence type="ECO:0000256" key="3">
    <source>
        <dbReference type="ARBA" id="ARBA00022516"/>
    </source>
</evidence>
<dbReference type="InterPro" id="IPR045023">
    <property type="entry name" value="FATA/B"/>
</dbReference>
<evidence type="ECO:0000256" key="11">
    <source>
        <dbReference type="RuleBase" id="RU363096"/>
    </source>
</evidence>
<comment type="similarity">
    <text evidence="2 11">Belongs to the acyl-ACP thioesterase family.</text>
</comment>
<evidence type="ECO:0000256" key="9">
    <source>
        <dbReference type="ARBA" id="ARBA00023098"/>
    </source>
</evidence>
<dbReference type="InterPro" id="IPR029069">
    <property type="entry name" value="HotDog_dom_sf"/>
</dbReference>
<keyword evidence="14" id="KW-1185">Reference proteome</keyword>
<dbReference type="PANTHER" id="PTHR31727:SF10">
    <property type="entry name" value="ACYL-[ACYL-CARRIER-PROTEIN] HYDROLASE"/>
    <property type="match status" value="1"/>
</dbReference>
<evidence type="ECO:0000256" key="6">
    <source>
        <dbReference type="ARBA" id="ARBA00022801"/>
    </source>
</evidence>
<organism evidence="14 15">
    <name type="scientific">Momordica charantia</name>
    <name type="common">Bitter gourd</name>
    <name type="synonym">Balsam pear</name>
    <dbReference type="NCBI Taxonomy" id="3673"/>
    <lineage>
        <taxon>Eukaryota</taxon>
        <taxon>Viridiplantae</taxon>
        <taxon>Streptophyta</taxon>
        <taxon>Embryophyta</taxon>
        <taxon>Tracheophyta</taxon>
        <taxon>Spermatophyta</taxon>
        <taxon>Magnoliopsida</taxon>
        <taxon>eudicotyledons</taxon>
        <taxon>Gunneridae</taxon>
        <taxon>Pentapetalae</taxon>
        <taxon>rosids</taxon>
        <taxon>fabids</taxon>
        <taxon>Cucurbitales</taxon>
        <taxon>Cucurbitaceae</taxon>
        <taxon>Momordiceae</taxon>
        <taxon>Momordica</taxon>
    </lineage>
</organism>
<dbReference type="PANTHER" id="PTHR31727">
    <property type="entry name" value="OLEOYL-ACYL CARRIER PROTEIN THIOESTERASE 1, CHLOROPLASTIC"/>
    <property type="match status" value="1"/>
</dbReference>
<dbReference type="AlphaFoldDB" id="A0A6J1DFY4"/>
<dbReference type="Pfam" id="PF01643">
    <property type="entry name" value="Acyl-ACP_TE"/>
    <property type="match status" value="1"/>
</dbReference>
<dbReference type="GO" id="GO:0016297">
    <property type="term" value="F:fatty acyl-[ACP] hydrolase activity"/>
    <property type="evidence" value="ECO:0007669"/>
    <property type="project" value="InterPro"/>
</dbReference>
<keyword evidence="4 11" id="KW-0150">Chloroplast</keyword>
<evidence type="ECO:0000256" key="2">
    <source>
        <dbReference type="ARBA" id="ARBA00006500"/>
    </source>
</evidence>
<evidence type="ECO:0000313" key="15">
    <source>
        <dbReference type="RefSeq" id="XP_022152342.1"/>
    </source>
</evidence>
<dbReference type="Proteomes" id="UP000504603">
    <property type="component" value="Unplaced"/>
</dbReference>
<dbReference type="Pfam" id="PF20791">
    <property type="entry name" value="Acyl-ACP_TE_C"/>
    <property type="match status" value="1"/>
</dbReference>
<dbReference type="KEGG" id="mcha:111020082"/>
<evidence type="ECO:0000256" key="8">
    <source>
        <dbReference type="ARBA" id="ARBA00022946"/>
    </source>
</evidence>
<reference evidence="15" key="1">
    <citation type="submission" date="2025-08" db="UniProtKB">
        <authorList>
            <consortium name="RefSeq"/>
        </authorList>
    </citation>
    <scope>IDENTIFICATION</scope>
    <source>
        <strain evidence="15">OHB3-1</strain>
    </source>
</reference>
<evidence type="ECO:0000313" key="14">
    <source>
        <dbReference type="Proteomes" id="UP000504603"/>
    </source>
</evidence>
<evidence type="ECO:0000256" key="10">
    <source>
        <dbReference type="ARBA" id="ARBA00023160"/>
    </source>
</evidence>
<feature type="domain" description="Acyl-ACP thioesterase N-terminal hotdog" evidence="12">
    <location>
        <begin position="97"/>
        <end position="231"/>
    </location>
</feature>
<gene>
    <name evidence="15" type="primary">LOC111020082</name>
</gene>
<name>A0A6J1DFY4_MOMCH</name>
<keyword evidence="5 11" id="KW-0934">Plastid</keyword>
<evidence type="ECO:0000259" key="12">
    <source>
        <dbReference type="Pfam" id="PF01643"/>
    </source>
</evidence>